<name>X1CPR1_9ZZZZ</name>
<reference evidence="2" key="1">
    <citation type="journal article" date="2014" name="Front. Microbiol.">
        <title>High frequency of phylogenetically diverse reductive dehalogenase-homologous genes in deep subseafloor sedimentary metagenomes.</title>
        <authorList>
            <person name="Kawai M."/>
            <person name="Futagami T."/>
            <person name="Toyoda A."/>
            <person name="Takaki Y."/>
            <person name="Nishi S."/>
            <person name="Hori S."/>
            <person name="Arai W."/>
            <person name="Tsubouchi T."/>
            <person name="Morono Y."/>
            <person name="Uchiyama I."/>
            <person name="Ito T."/>
            <person name="Fujiyama A."/>
            <person name="Inagaki F."/>
            <person name="Takami H."/>
        </authorList>
    </citation>
    <scope>NUCLEOTIDE SEQUENCE</scope>
    <source>
        <strain evidence="2">Expedition CK06-06</strain>
    </source>
</reference>
<dbReference type="AlphaFoldDB" id="X1CPR1"/>
<evidence type="ECO:0000256" key="1">
    <source>
        <dbReference type="SAM" id="Phobius"/>
    </source>
</evidence>
<keyword evidence="1" id="KW-1133">Transmembrane helix</keyword>
<gene>
    <name evidence="2" type="ORF">S01H4_45307</name>
</gene>
<sequence>KGRVICQSHSEYPHLIRPGKTYLEELQMEKDLTCKSCSHYINDDCYFPKSEIDKIELDRLNRSRFQCNLCGNKIDRMLTIVQKIYFEVKFNMNMPLICCNCYLSLEEKKFKEYYKRRLWESLSFYLPCLILIFNPYPFNLILVIIYILFIFVVKIVIKLKFHYSLFLMDLLEGKKYYDKYFRDRDKLDLP</sequence>
<proteinExistence type="predicted"/>
<feature type="non-terminal residue" evidence="2">
    <location>
        <position position="1"/>
    </location>
</feature>
<keyword evidence="1" id="KW-0812">Transmembrane</keyword>
<organism evidence="2">
    <name type="scientific">marine sediment metagenome</name>
    <dbReference type="NCBI Taxonomy" id="412755"/>
    <lineage>
        <taxon>unclassified sequences</taxon>
        <taxon>metagenomes</taxon>
        <taxon>ecological metagenomes</taxon>
    </lineage>
</organism>
<comment type="caution">
    <text evidence="2">The sequence shown here is derived from an EMBL/GenBank/DDBJ whole genome shotgun (WGS) entry which is preliminary data.</text>
</comment>
<evidence type="ECO:0000313" key="2">
    <source>
        <dbReference type="EMBL" id="GAG98118.1"/>
    </source>
</evidence>
<feature type="transmembrane region" description="Helical" evidence="1">
    <location>
        <begin position="118"/>
        <end position="134"/>
    </location>
</feature>
<accession>X1CPR1</accession>
<dbReference type="EMBL" id="BART01025212">
    <property type="protein sequence ID" value="GAG98118.1"/>
    <property type="molecule type" value="Genomic_DNA"/>
</dbReference>
<protein>
    <submittedName>
        <fullName evidence="2">Uncharacterized protein</fullName>
    </submittedName>
</protein>
<feature type="transmembrane region" description="Helical" evidence="1">
    <location>
        <begin position="140"/>
        <end position="157"/>
    </location>
</feature>
<keyword evidence="1" id="KW-0472">Membrane</keyword>